<keyword evidence="1" id="KW-1133">Transmembrane helix</keyword>
<gene>
    <name evidence="2" type="ORF">ACFSRZ_05760</name>
</gene>
<evidence type="ECO:0008006" key="4">
    <source>
        <dbReference type="Google" id="ProtNLM"/>
    </source>
</evidence>
<feature type="transmembrane region" description="Helical" evidence="1">
    <location>
        <begin position="89"/>
        <end position="113"/>
    </location>
</feature>
<name>A0ABW5LR48_9FLAO</name>
<protein>
    <recommendedName>
        <fullName evidence="4">DUF2721 domain-containing protein</fullName>
    </recommendedName>
</protein>
<feature type="transmembrane region" description="Helical" evidence="1">
    <location>
        <begin position="6"/>
        <end position="28"/>
    </location>
</feature>
<keyword evidence="1" id="KW-0472">Membrane</keyword>
<accession>A0ABW5LR48</accession>
<dbReference type="RefSeq" id="WP_379665578.1">
    <property type="nucleotide sequence ID" value="NZ_JBHULH010000003.1"/>
</dbReference>
<dbReference type="Proteomes" id="UP001597508">
    <property type="component" value="Unassembled WGS sequence"/>
</dbReference>
<reference evidence="3" key="1">
    <citation type="journal article" date="2019" name="Int. J. Syst. Evol. Microbiol.">
        <title>The Global Catalogue of Microorganisms (GCM) 10K type strain sequencing project: providing services to taxonomists for standard genome sequencing and annotation.</title>
        <authorList>
            <consortium name="The Broad Institute Genomics Platform"/>
            <consortium name="The Broad Institute Genome Sequencing Center for Infectious Disease"/>
            <person name="Wu L."/>
            <person name="Ma J."/>
        </authorList>
    </citation>
    <scope>NUCLEOTIDE SEQUENCE [LARGE SCALE GENOMIC DNA]</scope>
    <source>
        <strain evidence="3">KCTC 52127</strain>
    </source>
</reference>
<proteinExistence type="predicted"/>
<dbReference type="EMBL" id="JBHULH010000003">
    <property type="protein sequence ID" value="MFD2566867.1"/>
    <property type="molecule type" value="Genomic_DNA"/>
</dbReference>
<keyword evidence="1" id="KW-0812">Transmembrane</keyword>
<comment type="caution">
    <text evidence="2">The sequence shown here is derived from an EMBL/GenBank/DDBJ whole genome shotgun (WGS) entry which is preliminary data.</text>
</comment>
<evidence type="ECO:0000256" key="1">
    <source>
        <dbReference type="SAM" id="Phobius"/>
    </source>
</evidence>
<feature type="transmembrane region" description="Helical" evidence="1">
    <location>
        <begin position="55"/>
        <end position="77"/>
    </location>
</feature>
<evidence type="ECO:0000313" key="2">
    <source>
        <dbReference type="EMBL" id="MFD2566867.1"/>
    </source>
</evidence>
<keyword evidence="3" id="KW-1185">Reference proteome</keyword>
<evidence type="ECO:0000313" key="3">
    <source>
        <dbReference type="Proteomes" id="UP001597508"/>
    </source>
</evidence>
<sequence>MEQWYLPITILPGIGLLILSTSNQLIALSGEIAERLKLEICNDEISQRKLRQLKLLNKGLVGLYIGAGMMVASGILSGVQNFYSFSNSFGISTMLLGVLSVFISITFLILYSLRAVRIRQDQFKESTY</sequence>
<organism evidence="2 3">
    <name type="scientific">Pseudotenacibaculum haliotis</name>
    <dbReference type="NCBI Taxonomy" id="1862138"/>
    <lineage>
        <taxon>Bacteria</taxon>
        <taxon>Pseudomonadati</taxon>
        <taxon>Bacteroidota</taxon>
        <taxon>Flavobacteriia</taxon>
        <taxon>Flavobacteriales</taxon>
        <taxon>Flavobacteriaceae</taxon>
        <taxon>Pseudotenacibaculum</taxon>
    </lineage>
</organism>